<accession>A0A382QC72</accession>
<keyword evidence="1" id="KW-1133">Transmembrane helix</keyword>
<keyword evidence="1" id="KW-0812">Transmembrane</keyword>
<keyword evidence="1" id="KW-0472">Membrane</keyword>
<dbReference type="EMBL" id="UINC01113433">
    <property type="protein sequence ID" value="SVC83036.1"/>
    <property type="molecule type" value="Genomic_DNA"/>
</dbReference>
<protein>
    <submittedName>
        <fullName evidence="2">Uncharacterized protein</fullName>
    </submittedName>
</protein>
<feature type="transmembrane region" description="Helical" evidence="1">
    <location>
        <begin position="91"/>
        <end position="109"/>
    </location>
</feature>
<evidence type="ECO:0000313" key="2">
    <source>
        <dbReference type="EMBL" id="SVC83036.1"/>
    </source>
</evidence>
<feature type="transmembrane region" description="Helical" evidence="1">
    <location>
        <begin position="6"/>
        <end position="24"/>
    </location>
</feature>
<feature type="transmembrane region" description="Helical" evidence="1">
    <location>
        <begin position="62"/>
        <end position="79"/>
    </location>
</feature>
<evidence type="ECO:0000256" key="1">
    <source>
        <dbReference type="SAM" id="Phobius"/>
    </source>
</evidence>
<sequence length="111" mass="12432">MLRTIFIILFMSSAYVAGFILKNLAKDEYKWFHKVYGFKFGFLKYLIAILGGLAIGPNPSNSSVILIYGILIVYSSLNLDFNKRVALKSMLLQMGLFLLFGAISLLPTLNS</sequence>
<reference evidence="2" key="1">
    <citation type="submission" date="2018-05" db="EMBL/GenBank/DDBJ databases">
        <authorList>
            <person name="Lanie J.A."/>
            <person name="Ng W.-L."/>
            <person name="Kazmierczak K.M."/>
            <person name="Andrzejewski T.M."/>
            <person name="Davidsen T.M."/>
            <person name="Wayne K.J."/>
            <person name="Tettelin H."/>
            <person name="Glass J.I."/>
            <person name="Rusch D."/>
            <person name="Podicherti R."/>
            <person name="Tsui H.-C.T."/>
            <person name="Winkler M.E."/>
        </authorList>
    </citation>
    <scope>NUCLEOTIDE SEQUENCE</scope>
</reference>
<proteinExistence type="predicted"/>
<dbReference type="AlphaFoldDB" id="A0A382QC72"/>
<feature type="transmembrane region" description="Helical" evidence="1">
    <location>
        <begin position="36"/>
        <end position="56"/>
    </location>
</feature>
<name>A0A382QC72_9ZZZZ</name>
<gene>
    <name evidence="2" type="ORF">METZ01_LOCUS335890</name>
</gene>
<organism evidence="2">
    <name type="scientific">marine metagenome</name>
    <dbReference type="NCBI Taxonomy" id="408172"/>
    <lineage>
        <taxon>unclassified sequences</taxon>
        <taxon>metagenomes</taxon>
        <taxon>ecological metagenomes</taxon>
    </lineage>
</organism>